<dbReference type="RefSeq" id="WP_270080695.1">
    <property type="nucleotide sequence ID" value="NZ_CP115300.1"/>
</dbReference>
<keyword evidence="3" id="KW-1185">Reference proteome</keyword>
<dbReference type="Proteomes" id="UP001212326">
    <property type="component" value="Chromosome"/>
</dbReference>
<feature type="region of interest" description="Disordered" evidence="1">
    <location>
        <begin position="33"/>
        <end position="57"/>
    </location>
</feature>
<protein>
    <submittedName>
        <fullName evidence="2">Uncharacterized protein</fullName>
    </submittedName>
</protein>
<organism evidence="2 3">
    <name type="scientific">Streptomyces camelliae</name>
    <dbReference type="NCBI Taxonomy" id="3004093"/>
    <lineage>
        <taxon>Bacteria</taxon>
        <taxon>Bacillati</taxon>
        <taxon>Actinomycetota</taxon>
        <taxon>Actinomycetes</taxon>
        <taxon>Kitasatosporales</taxon>
        <taxon>Streptomycetaceae</taxon>
        <taxon>Streptomyces</taxon>
    </lineage>
</organism>
<evidence type="ECO:0000256" key="1">
    <source>
        <dbReference type="SAM" id="MobiDB-lite"/>
    </source>
</evidence>
<reference evidence="2 3" key="1">
    <citation type="submission" date="2022-12" db="EMBL/GenBank/DDBJ databases">
        <authorList>
            <person name="Mo P."/>
        </authorList>
    </citation>
    <scope>NUCLEOTIDE SEQUENCE [LARGE SCALE GENOMIC DNA]</scope>
    <source>
        <strain evidence="2 3">HUAS 2-6</strain>
    </source>
</reference>
<evidence type="ECO:0000313" key="2">
    <source>
        <dbReference type="EMBL" id="WBO62783.1"/>
    </source>
</evidence>
<dbReference type="EMBL" id="CP115300">
    <property type="protein sequence ID" value="WBO62783.1"/>
    <property type="molecule type" value="Genomic_DNA"/>
</dbReference>
<name>A0ABY7NX22_9ACTN</name>
<evidence type="ECO:0000313" key="3">
    <source>
        <dbReference type="Proteomes" id="UP001212326"/>
    </source>
</evidence>
<gene>
    <name evidence="2" type="ORF">O1G22_08105</name>
</gene>
<accession>A0ABY7NX22</accession>
<proteinExistence type="predicted"/>
<sequence>MENGDEIVTDRRPSLDLAERHLQQVAEQRPALLHGRRNLAGSGSAGSRTAMCWDLPG</sequence>